<dbReference type="OrthoDB" id="7058419at2"/>
<sequence length="342" mass="39920">MKYLLTILISLSFLNGKTQTKEDLDALHQNGKINLIPMYGNSLVEKAYKYEYADEEFMTEIEEAGVPKSKASKELVLLGMDFFYRGQLQTAMKRFNQAWLIDSNNPGIYFGFWLVQEVIKQPEKRTEFYGMKVRAIQSEMDPSVFYKMGEKLDVNNEYEKYALDYGCSSFSLYGLPNLGIENCEKKLVFNPDDTLAYQNYADILSDMESWQKSLEIQFKSLKYRVDKWFVFNDIAWNYEMLGKTDSALVYYQKSIEISSNSYFKPRINYCLLKEKTGNCENSVQYIDQCIDELPKESFFYFIKGRLLLCLNQKDEAENNLKLAKKLGSNEAKLLLKELKSNK</sequence>
<name>A0A4Q4KM04_9FLAO</name>
<accession>A0A4Q4KM04</accession>
<keyword evidence="2" id="KW-1185">Reference proteome</keyword>
<dbReference type="PANTHER" id="PTHR12558">
    <property type="entry name" value="CELL DIVISION CYCLE 16,23,27"/>
    <property type="match status" value="1"/>
</dbReference>
<comment type="caution">
    <text evidence="1">The sequence shown here is derived from an EMBL/GenBank/DDBJ whole genome shotgun (WGS) entry which is preliminary data.</text>
</comment>
<dbReference type="AlphaFoldDB" id="A0A4Q4KM04"/>
<dbReference type="InterPro" id="IPR019734">
    <property type="entry name" value="TPR_rpt"/>
</dbReference>
<protein>
    <recommendedName>
        <fullName evidence="3">Tetratricopeptide repeat protein</fullName>
    </recommendedName>
</protein>
<dbReference type="RefSeq" id="WP_130093208.1">
    <property type="nucleotide sequence ID" value="NZ_SETE01000003.1"/>
</dbReference>
<proteinExistence type="predicted"/>
<organism evidence="1 2">
    <name type="scientific">Brumimicrobium glaciale</name>
    <dbReference type="NCBI Taxonomy" id="200475"/>
    <lineage>
        <taxon>Bacteria</taxon>
        <taxon>Pseudomonadati</taxon>
        <taxon>Bacteroidota</taxon>
        <taxon>Flavobacteriia</taxon>
        <taxon>Flavobacteriales</taxon>
        <taxon>Crocinitomicaceae</taxon>
        <taxon>Brumimicrobium</taxon>
    </lineage>
</organism>
<evidence type="ECO:0008006" key="3">
    <source>
        <dbReference type="Google" id="ProtNLM"/>
    </source>
</evidence>
<dbReference type="Gene3D" id="1.25.40.10">
    <property type="entry name" value="Tetratricopeptide repeat domain"/>
    <property type="match status" value="2"/>
</dbReference>
<dbReference type="InterPro" id="IPR011990">
    <property type="entry name" value="TPR-like_helical_dom_sf"/>
</dbReference>
<dbReference type="EMBL" id="SETE01000003">
    <property type="protein sequence ID" value="RYM33767.1"/>
    <property type="molecule type" value="Genomic_DNA"/>
</dbReference>
<reference evidence="1 2" key="1">
    <citation type="submission" date="2019-02" db="EMBL/GenBank/DDBJ databases">
        <title>Genome sequence of the sea-ice species Brumimicrobium glaciale.</title>
        <authorList>
            <person name="Bowman J.P."/>
        </authorList>
    </citation>
    <scope>NUCLEOTIDE SEQUENCE [LARGE SCALE GENOMIC DNA]</scope>
    <source>
        <strain evidence="1 2">IC156</strain>
    </source>
</reference>
<dbReference type="SMART" id="SM00028">
    <property type="entry name" value="TPR"/>
    <property type="match status" value="3"/>
</dbReference>
<dbReference type="Proteomes" id="UP000293952">
    <property type="component" value="Unassembled WGS sequence"/>
</dbReference>
<dbReference type="PANTHER" id="PTHR12558:SF13">
    <property type="entry name" value="CELL DIVISION CYCLE PROTEIN 27 HOMOLOG"/>
    <property type="match status" value="1"/>
</dbReference>
<dbReference type="SUPFAM" id="SSF48452">
    <property type="entry name" value="TPR-like"/>
    <property type="match status" value="1"/>
</dbReference>
<evidence type="ECO:0000313" key="1">
    <source>
        <dbReference type="EMBL" id="RYM33767.1"/>
    </source>
</evidence>
<evidence type="ECO:0000313" key="2">
    <source>
        <dbReference type="Proteomes" id="UP000293952"/>
    </source>
</evidence>
<gene>
    <name evidence="1" type="ORF">ERX46_07305</name>
</gene>